<protein>
    <recommendedName>
        <fullName evidence="4">TPR-like protein</fullName>
    </recommendedName>
</protein>
<gene>
    <name evidence="2" type="ORF">AMATHDRAFT_202</name>
</gene>
<reference evidence="2 3" key="1">
    <citation type="submission" date="2014-02" db="EMBL/GenBank/DDBJ databases">
        <title>Transposable element dynamics among asymbiotic and ectomycorrhizal Amanita fungi.</title>
        <authorList>
            <consortium name="DOE Joint Genome Institute"/>
            <person name="Hess J."/>
            <person name="Skrede I."/>
            <person name="Wolfe B."/>
            <person name="LaButti K."/>
            <person name="Ohm R.A."/>
            <person name="Grigoriev I.V."/>
            <person name="Pringle A."/>
        </authorList>
    </citation>
    <scope>NUCLEOTIDE SEQUENCE [LARGE SCALE GENOMIC DNA]</scope>
    <source>
        <strain evidence="2 3">SKay4041</strain>
    </source>
</reference>
<evidence type="ECO:0000313" key="3">
    <source>
        <dbReference type="Proteomes" id="UP000242287"/>
    </source>
</evidence>
<dbReference type="InterPro" id="IPR052769">
    <property type="entry name" value="TPR_domain_protein"/>
</dbReference>
<name>A0A2A9P1J5_9AGAR</name>
<dbReference type="OrthoDB" id="1872379at2759"/>
<feature type="region of interest" description="Disordered" evidence="1">
    <location>
        <begin position="39"/>
        <end position="62"/>
    </location>
</feature>
<dbReference type="PANTHER" id="PTHR46014:SF1">
    <property type="entry name" value="TETRATRICOPEPTIDE REPEAT PROTEIN 1"/>
    <property type="match status" value="1"/>
</dbReference>
<keyword evidence="3" id="KW-1185">Reference proteome</keyword>
<dbReference type="Proteomes" id="UP000242287">
    <property type="component" value="Unassembled WGS sequence"/>
</dbReference>
<organism evidence="2 3">
    <name type="scientific">Amanita thiersii Skay4041</name>
    <dbReference type="NCBI Taxonomy" id="703135"/>
    <lineage>
        <taxon>Eukaryota</taxon>
        <taxon>Fungi</taxon>
        <taxon>Dikarya</taxon>
        <taxon>Basidiomycota</taxon>
        <taxon>Agaricomycotina</taxon>
        <taxon>Agaricomycetes</taxon>
        <taxon>Agaricomycetidae</taxon>
        <taxon>Agaricales</taxon>
        <taxon>Pluteineae</taxon>
        <taxon>Amanitaceae</taxon>
        <taxon>Amanita</taxon>
    </lineage>
</organism>
<dbReference type="InterPro" id="IPR011990">
    <property type="entry name" value="TPR-like_helical_dom_sf"/>
</dbReference>
<dbReference type="PANTHER" id="PTHR46014">
    <property type="entry name" value="TETRATRICOPEPTIDE REPEAT PROTEIN 1"/>
    <property type="match status" value="1"/>
</dbReference>
<dbReference type="AlphaFoldDB" id="A0A2A9P1J5"/>
<evidence type="ECO:0000313" key="2">
    <source>
        <dbReference type="EMBL" id="PFH54656.1"/>
    </source>
</evidence>
<dbReference type="Gene3D" id="1.25.40.10">
    <property type="entry name" value="Tetratricopeptide repeat domain"/>
    <property type="match status" value="2"/>
</dbReference>
<sequence>MSSQPSPLQHAQFLKSEGNQFFHAANWSQALASYHSALSTLPPRSQSSTPSDINSDDQPQSELQQQCATARAILYANIAACHLKLYVKALQRRAFSNEALNTWSSLSAAQQDYETLLTLLPESDTRSQDISATLNKLKPRLEAAQKRETTEMLDKLKGVGNSILGSNSVYSLFDATFDGTFTGRFGLSTDNFQFVPNGQGGYSVNFTQ</sequence>
<dbReference type="STRING" id="703135.A0A2A9P1J5"/>
<accession>A0A2A9P1J5</accession>
<evidence type="ECO:0000256" key="1">
    <source>
        <dbReference type="SAM" id="MobiDB-lite"/>
    </source>
</evidence>
<proteinExistence type="predicted"/>
<dbReference type="SUPFAM" id="SSF48452">
    <property type="entry name" value="TPR-like"/>
    <property type="match status" value="1"/>
</dbReference>
<dbReference type="EMBL" id="KZ301969">
    <property type="protein sequence ID" value="PFH54656.1"/>
    <property type="molecule type" value="Genomic_DNA"/>
</dbReference>
<evidence type="ECO:0008006" key="4">
    <source>
        <dbReference type="Google" id="ProtNLM"/>
    </source>
</evidence>